<protein>
    <submittedName>
        <fullName evidence="3">Uncharacterized protein</fullName>
    </submittedName>
</protein>
<dbReference type="EMBL" id="JAVHNS010000020">
    <property type="protein sequence ID" value="KAK6329785.1"/>
    <property type="molecule type" value="Genomic_DNA"/>
</dbReference>
<dbReference type="AlphaFoldDB" id="A0AAV9TW52"/>
<dbReference type="Proteomes" id="UP001373714">
    <property type="component" value="Unassembled WGS sequence"/>
</dbReference>
<accession>A0AAV9TW52</accession>
<feature type="signal peptide" evidence="2">
    <location>
        <begin position="1"/>
        <end position="20"/>
    </location>
</feature>
<evidence type="ECO:0000313" key="4">
    <source>
        <dbReference type="Proteomes" id="UP001373714"/>
    </source>
</evidence>
<proteinExistence type="predicted"/>
<feature type="region of interest" description="Disordered" evidence="1">
    <location>
        <begin position="23"/>
        <end position="53"/>
    </location>
</feature>
<comment type="caution">
    <text evidence="3">The sequence shown here is derived from an EMBL/GenBank/DDBJ whole genome shotgun (WGS) entry which is preliminary data.</text>
</comment>
<keyword evidence="4" id="KW-1185">Reference proteome</keyword>
<evidence type="ECO:0000256" key="2">
    <source>
        <dbReference type="SAM" id="SignalP"/>
    </source>
</evidence>
<organism evidence="3 4">
    <name type="scientific">Orbilia blumenaviensis</name>
    <dbReference type="NCBI Taxonomy" id="1796055"/>
    <lineage>
        <taxon>Eukaryota</taxon>
        <taxon>Fungi</taxon>
        <taxon>Dikarya</taxon>
        <taxon>Ascomycota</taxon>
        <taxon>Pezizomycotina</taxon>
        <taxon>Orbiliomycetes</taxon>
        <taxon>Orbiliales</taxon>
        <taxon>Orbiliaceae</taxon>
        <taxon>Orbilia</taxon>
    </lineage>
</organism>
<name>A0AAV9TW52_9PEZI</name>
<evidence type="ECO:0000256" key="1">
    <source>
        <dbReference type="SAM" id="MobiDB-lite"/>
    </source>
</evidence>
<reference evidence="3 4" key="1">
    <citation type="submission" date="2019-10" db="EMBL/GenBank/DDBJ databases">
        <authorList>
            <person name="Palmer J.M."/>
        </authorList>
    </citation>
    <scope>NUCLEOTIDE SEQUENCE [LARGE SCALE GENOMIC DNA]</scope>
    <source>
        <strain evidence="3 4">TWF730</strain>
    </source>
</reference>
<feature type="compositionally biased region" description="Gly residues" evidence="1">
    <location>
        <begin position="23"/>
        <end position="44"/>
    </location>
</feature>
<gene>
    <name evidence="3" type="ORF">TWF730_006084</name>
</gene>
<keyword evidence="2" id="KW-0732">Signal</keyword>
<feature type="chain" id="PRO_5043922869" evidence="2">
    <location>
        <begin position="21"/>
        <end position="398"/>
    </location>
</feature>
<sequence>MHITRLVSLTLLILIPFTGARRGGGGGGDGGDEGGGGDGGGTSSGNGDTSKCLDSRANQQQELYIGPTYSGYYNGQLTFKYRLSRSPVDPTTSSACISADNQYHTFTYDAIMNIGATTANGILDFLFWELRAFAPWDRGYNGYIAPLREVFSLASLGYPDVRITYPNGTIGNHATSREKSWTTDILPVRNVTGNITSVNINTEFVYTPPNNYGAPATNNWVPLEDVCTTGFHTESSQDVGAIYFPRGRNESSNGALLTIWLQPNVSDMSASITGVGTDVVNFKFLNGRFQSLVGGAQPEWPCYNSGGIIFNDPPAGWEPFIMGRSSFTTEAYWNASGDFQVTFQGALNVSASKPITGYNESADALPQWKSSSPHTFRPALSRGVLMLSVLLAAMLTLI</sequence>
<evidence type="ECO:0000313" key="3">
    <source>
        <dbReference type="EMBL" id="KAK6329785.1"/>
    </source>
</evidence>